<organism evidence="1 2">
    <name type="scientific">Winogradskyella pelagia</name>
    <dbReference type="NCBI Taxonomy" id="2819984"/>
    <lineage>
        <taxon>Bacteria</taxon>
        <taxon>Pseudomonadati</taxon>
        <taxon>Bacteroidota</taxon>
        <taxon>Flavobacteriia</taxon>
        <taxon>Flavobacteriales</taxon>
        <taxon>Flavobacteriaceae</taxon>
        <taxon>Winogradskyella</taxon>
    </lineage>
</organism>
<evidence type="ECO:0000313" key="2">
    <source>
        <dbReference type="Proteomes" id="UP000676776"/>
    </source>
</evidence>
<sequence>MKQTIAIIPARAGSKRIPNKNIINFGGKPLIAHSIEYANQSTIFDDIYVSTDSKVIKDVAVKFGAKTIDRPKALSDDFASTVSVLKHALSDLDDTVETVVLLQPTNPLRPKFLLQEAFKILSKKSHKSLFTVSENCRKLGKISNDKFMPFNYEIGQRSQDLEPLYYENGLLYITTPHLIKKNIIFNEASYPLIVNHKFAEVDIDTYDDLKFAQFVLNNYNEE</sequence>
<keyword evidence="2" id="KW-1185">Reference proteome</keyword>
<keyword evidence="1" id="KW-0808">Transferase</keyword>
<protein>
    <submittedName>
        <fullName evidence="1">Acylneuraminate cytidylyltransferase family protein</fullName>
    </submittedName>
</protein>
<comment type="caution">
    <text evidence="1">The sequence shown here is derived from an EMBL/GenBank/DDBJ whole genome shotgun (WGS) entry which is preliminary data.</text>
</comment>
<accession>A0ABS3T1R2</accession>
<dbReference type="Gene3D" id="3.90.550.10">
    <property type="entry name" value="Spore Coat Polysaccharide Biosynthesis Protein SpsA, Chain A"/>
    <property type="match status" value="1"/>
</dbReference>
<proteinExistence type="predicted"/>
<dbReference type="RefSeq" id="WP_208154055.1">
    <property type="nucleotide sequence ID" value="NZ_JAGEVF010000005.1"/>
</dbReference>
<dbReference type="InterPro" id="IPR029044">
    <property type="entry name" value="Nucleotide-diphossugar_trans"/>
</dbReference>
<dbReference type="PANTHER" id="PTHR21485:SF6">
    <property type="entry name" value="N-ACYLNEURAMINATE CYTIDYLYLTRANSFERASE-RELATED"/>
    <property type="match status" value="1"/>
</dbReference>
<name>A0ABS3T1R2_9FLAO</name>
<dbReference type="SUPFAM" id="SSF53448">
    <property type="entry name" value="Nucleotide-diphospho-sugar transferases"/>
    <property type="match status" value="1"/>
</dbReference>
<dbReference type="Proteomes" id="UP000676776">
    <property type="component" value="Unassembled WGS sequence"/>
</dbReference>
<dbReference type="PANTHER" id="PTHR21485">
    <property type="entry name" value="HAD SUPERFAMILY MEMBERS CMAS AND KDSC"/>
    <property type="match status" value="1"/>
</dbReference>
<reference evidence="1 2" key="1">
    <citation type="submission" date="2021-03" db="EMBL/GenBank/DDBJ databases">
        <title>Winogradskyella sp. nov., isolated from costal sediment.</title>
        <authorList>
            <person name="Gao C."/>
        </authorList>
    </citation>
    <scope>NUCLEOTIDE SEQUENCE [LARGE SCALE GENOMIC DNA]</scope>
    <source>
        <strain evidence="1 2">DF17</strain>
    </source>
</reference>
<dbReference type="CDD" id="cd02513">
    <property type="entry name" value="CMP-NeuAc_Synthase"/>
    <property type="match status" value="1"/>
</dbReference>
<dbReference type="InterPro" id="IPR003329">
    <property type="entry name" value="Cytidylyl_trans"/>
</dbReference>
<dbReference type="Pfam" id="PF02348">
    <property type="entry name" value="CTP_transf_3"/>
    <property type="match status" value="1"/>
</dbReference>
<dbReference type="InterPro" id="IPR050793">
    <property type="entry name" value="CMP-NeuNAc_synthase"/>
</dbReference>
<dbReference type="EMBL" id="JAGEVF010000005">
    <property type="protein sequence ID" value="MBO3116688.1"/>
    <property type="molecule type" value="Genomic_DNA"/>
</dbReference>
<evidence type="ECO:0000313" key="1">
    <source>
        <dbReference type="EMBL" id="MBO3116688.1"/>
    </source>
</evidence>
<keyword evidence="1" id="KW-0548">Nucleotidyltransferase</keyword>
<gene>
    <name evidence="1" type="ORF">J4050_08020</name>
</gene>
<dbReference type="GO" id="GO:0016779">
    <property type="term" value="F:nucleotidyltransferase activity"/>
    <property type="evidence" value="ECO:0007669"/>
    <property type="project" value="UniProtKB-KW"/>
</dbReference>